<evidence type="ECO:0000256" key="8">
    <source>
        <dbReference type="ARBA" id="ARBA00022786"/>
    </source>
</evidence>
<keyword evidence="11 14" id="KW-0472">Membrane</keyword>
<dbReference type="FunFam" id="3.30.40.10:FF:000364">
    <property type="entry name" value="Protease-associated PA domain protein"/>
    <property type="match status" value="1"/>
</dbReference>
<protein>
    <recommendedName>
        <fullName evidence="3">RING-type E3 ubiquitin transferase</fullName>
        <ecNumber evidence="3">2.3.2.27</ecNumber>
    </recommendedName>
</protein>
<keyword evidence="9" id="KW-0862">Zinc</keyword>
<evidence type="ECO:0000256" key="7">
    <source>
        <dbReference type="ARBA" id="ARBA00022771"/>
    </source>
</evidence>
<dbReference type="GO" id="GO:0006511">
    <property type="term" value="P:ubiquitin-dependent protein catabolic process"/>
    <property type="evidence" value="ECO:0007669"/>
    <property type="project" value="TreeGrafter"/>
</dbReference>
<dbReference type="Pfam" id="PF02225">
    <property type="entry name" value="PA"/>
    <property type="match status" value="1"/>
</dbReference>
<gene>
    <name evidence="16" type="ORF">Z517_07556</name>
</gene>
<dbReference type="Pfam" id="PF13639">
    <property type="entry name" value="zf-RING_2"/>
    <property type="match status" value="1"/>
</dbReference>
<dbReference type="InterPro" id="IPR046450">
    <property type="entry name" value="PA_dom_sf"/>
</dbReference>
<feature type="compositionally biased region" description="Basic and acidic residues" evidence="13">
    <location>
        <begin position="520"/>
        <end position="532"/>
    </location>
</feature>
<feature type="compositionally biased region" description="Basic and acidic residues" evidence="13">
    <location>
        <begin position="206"/>
        <end position="216"/>
    </location>
</feature>
<dbReference type="EMBL" id="KN846973">
    <property type="protein sequence ID" value="KIW77723.1"/>
    <property type="molecule type" value="Genomic_DNA"/>
</dbReference>
<feature type="compositionally biased region" description="Basic and acidic residues" evidence="13">
    <location>
        <begin position="153"/>
        <end position="165"/>
    </location>
</feature>
<name>A0A0D2GAQ3_9EURO</name>
<feature type="region of interest" description="Disordered" evidence="13">
    <location>
        <begin position="788"/>
        <end position="894"/>
    </location>
</feature>
<feature type="compositionally biased region" description="Polar residues" evidence="13">
    <location>
        <begin position="862"/>
        <end position="873"/>
    </location>
</feature>
<reference evidence="16 17" key="1">
    <citation type="submission" date="2015-01" db="EMBL/GenBank/DDBJ databases">
        <title>The Genome Sequence of Fonsecaea pedrosoi CBS 271.37.</title>
        <authorList>
            <consortium name="The Broad Institute Genomics Platform"/>
            <person name="Cuomo C."/>
            <person name="de Hoog S."/>
            <person name="Gorbushina A."/>
            <person name="Stielow B."/>
            <person name="Teixiera M."/>
            <person name="Abouelleil A."/>
            <person name="Chapman S.B."/>
            <person name="Priest M."/>
            <person name="Young S.K."/>
            <person name="Wortman J."/>
            <person name="Nusbaum C."/>
            <person name="Birren B."/>
        </authorList>
    </citation>
    <scope>NUCLEOTIDE SEQUENCE [LARGE SCALE GENOMIC DNA]</scope>
    <source>
        <strain evidence="16 17">CBS 271.37</strain>
    </source>
</reference>
<feature type="compositionally biased region" description="Polar residues" evidence="13">
    <location>
        <begin position="316"/>
        <end position="350"/>
    </location>
</feature>
<dbReference type="AlphaFoldDB" id="A0A0D2GAQ3"/>
<sequence length="920" mass="100142">MRPLRFLLLLFFFVALPVALTFWSLLAASVNAVDSFQPGLDTKSGRLRAFFSFSTPSSLFPPSAVISLTNDNSTFFLARPAAFGPSLPSKGLSGRLWVGKGFGDDALLKEENIQVAGWELGCSDVPGWAEEKAKSIKNLPAVDQSQARTKIPRSIDKDGSFRDDSGLLSDETFLQDDGTDDYLHRPLPDSNPATPGEPGEPANADLSDKKQATHADIESLQESADITGKIVMLSRGGCGFLEKVKWAQRRGGIALIVGDNEKGAQLTIMYAKGDTSNITIPALFTSYTSAHLLSSLVPQEDGDDEDANSKAHDKATTGNSGADQKQHDNQPIFTSTKSGVTKPTSLSAATSDEERDESWMKNVLSVMGLGDNSPFSHSEDSRRPPSSGNIDWVLLEDWKEDAGPGLKDSKNTLTNVATVATSALKAKSTSTKRTGADDFVIGVQDWRDTDLVAPKPTTTSQNAPEEAGKGLPTDTASSAKASSSPDSTLKGGSITPGSGEYDHEKSEHLNRFQRGNVPSDRGHRNSDNHQGQEKGSWFHVFRSGQGTNGIPEGSVPLDEHDNQGKEKSSKITGSDDEPDRPGLWVTLTPTSVSASPFVDTLLVLVVSPLVTLTVVYALLLLRSRIRRRRWRAPKSLVDRLPVRTYHTMSTTSSTTTSRVESPDNASATSPLLISASQNVSQRPRPRSQTTTGIFSGGSVESQLSHSRSPHTEKLTSKPAKRKRYTGRQVECVVCLEEYVDGESQVMSLPCGHEFHVDCITPWLITRRRTCPICKGDVVRSMARQGLQRYDEDDEEEDDISGDNFGIGRRQGERTSDDIQTRVAQTVNREPSAAIPIPSLNRDDEDVERGQDPDVPLLGGAESLSSETTITPQRLRQDHARGTERRGDREGQSMWRNMVSASVGRLSGDTLWRQTPVDRSR</sequence>
<dbReference type="GO" id="GO:0016020">
    <property type="term" value="C:membrane"/>
    <property type="evidence" value="ECO:0007669"/>
    <property type="project" value="UniProtKB-SubCell"/>
</dbReference>
<evidence type="ECO:0000256" key="3">
    <source>
        <dbReference type="ARBA" id="ARBA00012483"/>
    </source>
</evidence>
<keyword evidence="17" id="KW-1185">Reference proteome</keyword>
<dbReference type="GO" id="GO:0008270">
    <property type="term" value="F:zinc ion binding"/>
    <property type="evidence" value="ECO:0007669"/>
    <property type="project" value="UniProtKB-KW"/>
</dbReference>
<dbReference type="PANTHER" id="PTHR45977:SF4">
    <property type="entry name" value="RING-TYPE DOMAIN-CONTAINING PROTEIN"/>
    <property type="match status" value="1"/>
</dbReference>
<feature type="domain" description="RING-type" evidence="15">
    <location>
        <begin position="731"/>
        <end position="774"/>
    </location>
</feature>
<evidence type="ECO:0000256" key="9">
    <source>
        <dbReference type="ARBA" id="ARBA00022833"/>
    </source>
</evidence>
<feature type="compositionally biased region" description="Basic and acidic residues" evidence="13">
    <location>
        <begin position="809"/>
        <end position="819"/>
    </location>
</feature>
<evidence type="ECO:0000256" key="12">
    <source>
        <dbReference type="PROSITE-ProRule" id="PRU00175"/>
    </source>
</evidence>
<feature type="compositionally biased region" description="Low complexity" evidence="13">
    <location>
        <begin position="472"/>
        <end position="488"/>
    </location>
</feature>
<dbReference type="VEuPathDB" id="FungiDB:Z517_07556"/>
<dbReference type="SMART" id="SM00184">
    <property type="entry name" value="RING"/>
    <property type="match status" value="1"/>
</dbReference>
<evidence type="ECO:0000256" key="1">
    <source>
        <dbReference type="ARBA" id="ARBA00000900"/>
    </source>
</evidence>
<keyword evidence="4" id="KW-0808">Transferase</keyword>
<dbReference type="RefSeq" id="XP_013281531.1">
    <property type="nucleotide sequence ID" value="XM_013426077.1"/>
</dbReference>
<dbReference type="OrthoDB" id="5357315at2759"/>
<evidence type="ECO:0000256" key="6">
    <source>
        <dbReference type="ARBA" id="ARBA00022723"/>
    </source>
</evidence>
<accession>A0A0D2GAQ3</accession>
<dbReference type="EC" id="2.3.2.27" evidence="3"/>
<dbReference type="InterPro" id="IPR001841">
    <property type="entry name" value="Znf_RING"/>
</dbReference>
<evidence type="ECO:0000256" key="2">
    <source>
        <dbReference type="ARBA" id="ARBA00004141"/>
    </source>
</evidence>
<dbReference type="Proteomes" id="UP000053029">
    <property type="component" value="Unassembled WGS sequence"/>
</dbReference>
<evidence type="ECO:0000256" key="11">
    <source>
        <dbReference type="ARBA" id="ARBA00023136"/>
    </source>
</evidence>
<dbReference type="PANTHER" id="PTHR45977">
    <property type="entry name" value="TARGET OF ERK KINASE MPK-1"/>
    <property type="match status" value="1"/>
</dbReference>
<evidence type="ECO:0000313" key="16">
    <source>
        <dbReference type="EMBL" id="KIW77723.1"/>
    </source>
</evidence>
<evidence type="ECO:0000256" key="4">
    <source>
        <dbReference type="ARBA" id="ARBA00022679"/>
    </source>
</evidence>
<proteinExistence type="predicted"/>
<keyword evidence="6" id="KW-0479">Metal-binding</keyword>
<comment type="catalytic activity">
    <reaction evidence="1">
        <text>S-ubiquitinyl-[E2 ubiquitin-conjugating enzyme]-L-cysteine + [acceptor protein]-L-lysine = [E2 ubiquitin-conjugating enzyme]-L-cysteine + N(6)-ubiquitinyl-[acceptor protein]-L-lysine.</text>
        <dbReference type="EC" id="2.3.2.27"/>
    </reaction>
</comment>
<dbReference type="GeneID" id="25307046"/>
<dbReference type="Gene3D" id="3.50.30.30">
    <property type="match status" value="1"/>
</dbReference>
<dbReference type="HOGENOM" id="CLU_007230_0_0_1"/>
<comment type="subcellular location">
    <subcellularLocation>
        <location evidence="2">Membrane</location>
        <topology evidence="2">Multi-pass membrane protein</topology>
    </subcellularLocation>
</comment>
<feature type="region of interest" description="Disordered" evidence="13">
    <location>
        <begin position="648"/>
        <end position="721"/>
    </location>
</feature>
<dbReference type="InterPro" id="IPR003137">
    <property type="entry name" value="PA_domain"/>
</dbReference>
<organism evidence="16 17">
    <name type="scientific">Fonsecaea pedrosoi CBS 271.37</name>
    <dbReference type="NCBI Taxonomy" id="1442368"/>
    <lineage>
        <taxon>Eukaryota</taxon>
        <taxon>Fungi</taxon>
        <taxon>Dikarya</taxon>
        <taxon>Ascomycota</taxon>
        <taxon>Pezizomycotina</taxon>
        <taxon>Eurotiomycetes</taxon>
        <taxon>Chaetothyriomycetidae</taxon>
        <taxon>Chaetothyriales</taxon>
        <taxon>Herpotrichiellaceae</taxon>
        <taxon>Fonsecaea</taxon>
    </lineage>
</organism>
<dbReference type="STRING" id="1442368.A0A0D2GAQ3"/>
<feature type="compositionally biased region" description="Polar residues" evidence="13">
    <location>
        <begin position="663"/>
        <end position="706"/>
    </location>
</feature>
<dbReference type="Gene3D" id="3.30.40.10">
    <property type="entry name" value="Zinc/RING finger domain, C3HC4 (zinc finger)"/>
    <property type="match status" value="1"/>
</dbReference>
<evidence type="ECO:0000256" key="14">
    <source>
        <dbReference type="SAM" id="Phobius"/>
    </source>
</evidence>
<dbReference type="SUPFAM" id="SSF52025">
    <property type="entry name" value="PA domain"/>
    <property type="match status" value="1"/>
</dbReference>
<evidence type="ECO:0000313" key="17">
    <source>
        <dbReference type="Proteomes" id="UP000053029"/>
    </source>
</evidence>
<dbReference type="GO" id="GO:0016567">
    <property type="term" value="P:protein ubiquitination"/>
    <property type="evidence" value="ECO:0007669"/>
    <property type="project" value="TreeGrafter"/>
</dbReference>
<feature type="compositionally biased region" description="Low complexity" evidence="13">
    <location>
        <begin position="648"/>
        <end position="657"/>
    </location>
</feature>
<evidence type="ECO:0000256" key="13">
    <source>
        <dbReference type="SAM" id="MobiDB-lite"/>
    </source>
</evidence>
<feature type="transmembrane region" description="Helical" evidence="14">
    <location>
        <begin position="601"/>
        <end position="621"/>
    </location>
</feature>
<feature type="compositionally biased region" description="Basic and acidic residues" evidence="13">
    <location>
        <begin position="557"/>
        <end position="569"/>
    </location>
</feature>
<dbReference type="SUPFAM" id="SSF57850">
    <property type="entry name" value="RING/U-box"/>
    <property type="match status" value="1"/>
</dbReference>
<evidence type="ECO:0000256" key="5">
    <source>
        <dbReference type="ARBA" id="ARBA00022692"/>
    </source>
</evidence>
<keyword evidence="8" id="KW-0833">Ubl conjugation pathway</keyword>
<evidence type="ECO:0000256" key="10">
    <source>
        <dbReference type="ARBA" id="ARBA00022989"/>
    </source>
</evidence>
<feature type="compositionally biased region" description="Acidic residues" evidence="13">
    <location>
        <begin position="790"/>
        <end position="800"/>
    </location>
</feature>
<feature type="compositionally biased region" description="Basic and acidic residues" evidence="13">
    <location>
        <begin position="874"/>
        <end position="890"/>
    </location>
</feature>
<dbReference type="GO" id="GO:0061630">
    <property type="term" value="F:ubiquitin protein ligase activity"/>
    <property type="evidence" value="ECO:0007669"/>
    <property type="project" value="UniProtKB-EC"/>
</dbReference>
<feature type="region of interest" description="Disordered" evidence="13">
    <location>
        <begin position="139"/>
        <end position="216"/>
    </location>
</feature>
<dbReference type="CDD" id="cd16454">
    <property type="entry name" value="RING-H2_PA-TM-RING"/>
    <property type="match status" value="1"/>
</dbReference>
<feature type="compositionally biased region" description="Basic and acidic residues" evidence="13">
    <location>
        <begin position="500"/>
        <end position="510"/>
    </location>
</feature>
<dbReference type="PROSITE" id="PS50089">
    <property type="entry name" value="ZF_RING_2"/>
    <property type="match status" value="1"/>
</dbReference>
<keyword evidence="5 14" id="KW-0812">Transmembrane</keyword>
<feature type="region of interest" description="Disordered" evidence="13">
    <location>
        <begin position="298"/>
        <end position="357"/>
    </location>
</feature>
<feature type="region of interest" description="Disordered" evidence="13">
    <location>
        <begin position="451"/>
        <end position="582"/>
    </location>
</feature>
<keyword evidence="10 14" id="KW-1133">Transmembrane helix</keyword>
<dbReference type="InterPro" id="IPR013083">
    <property type="entry name" value="Znf_RING/FYVE/PHD"/>
</dbReference>
<evidence type="ECO:0000259" key="15">
    <source>
        <dbReference type="PROSITE" id="PS50089"/>
    </source>
</evidence>
<keyword evidence="7 12" id="KW-0863">Zinc-finger</keyword>